<organism evidence="17 18">
    <name type="scientific">Zalerion maritima</name>
    <dbReference type="NCBI Taxonomy" id="339359"/>
    <lineage>
        <taxon>Eukaryota</taxon>
        <taxon>Fungi</taxon>
        <taxon>Dikarya</taxon>
        <taxon>Ascomycota</taxon>
        <taxon>Pezizomycotina</taxon>
        <taxon>Sordariomycetes</taxon>
        <taxon>Lulworthiomycetidae</taxon>
        <taxon>Lulworthiales</taxon>
        <taxon>Lulworthiaceae</taxon>
        <taxon>Zalerion</taxon>
    </lineage>
</organism>
<dbReference type="InterPro" id="IPR012341">
    <property type="entry name" value="6hp_glycosidase-like_sf"/>
</dbReference>
<comment type="pathway">
    <text evidence="2">Protein modification; protein glycosylation.</text>
</comment>
<evidence type="ECO:0000256" key="11">
    <source>
        <dbReference type="PIRSR" id="PIRSR601382-2"/>
    </source>
</evidence>
<feature type="compositionally biased region" description="Basic residues" evidence="15">
    <location>
        <begin position="1"/>
        <end position="11"/>
    </location>
</feature>
<comment type="similarity">
    <text evidence="3 13">Belongs to the glycosyl hydrolase 47 family.</text>
</comment>
<evidence type="ECO:0000313" key="17">
    <source>
        <dbReference type="EMBL" id="KAJ2902383.1"/>
    </source>
</evidence>
<dbReference type="InterPro" id="IPR001382">
    <property type="entry name" value="Glyco_hydro_47"/>
</dbReference>
<feature type="active site" description="Proton donor" evidence="10">
    <location>
        <position position="438"/>
    </location>
</feature>
<dbReference type="PANTHER" id="PTHR11742:SF55">
    <property type="entry name" value="ENDOPLASMIC RETICULUM MANNOSYL-OLIGOSACCHARIDE 1,2-ALPHA-MANNOSIDASE"/>
    <property type="match status" value="1"/>
</dbReference>
<evidence type="ECO:0000256" key="13">
    <source>
        <dbReference type="RuleBase" id="RU361193"/>
    </source>
</evidence>
<keyword evidence="18" id="KW-1185">Reference proteome</keyword>
<comment type="catalytic activity">
    <reaction evidence="8">
        <text>N(4)-(alpha-D-Man-(1-&gt;2)-alpha-D-Man-(1-&gt;2)-alpha-D-Man-(1-&gt;3)-[alpha-D-Man-(1-&gt;3)-[alpha-D-Man-(1-&gt;2)-alpha-D-Man-(1-&gt;6)]-alpha-D-Man-(1-&gt;6)]-beta-D-Man-(1-&gt;4)-beta-D-GlcNAc-(1-&gt;4)-beta-D-GlcNAc)-L-asparaginyl-[protein] (N-glucan mannose isomer 8A1,2,3B1,3) + 3 H2O = N(4)-(alpha-D-Man-(1-&gt;3)-[alpha-D-Man-(1-&gt;3)-[alpha-D-Man-(1-&gt;6)]-alpha-D-Man-(1-&gt;6)]-beta-D-Man-(1-&gt;4)-beta-D-GlcNAc-(1-&gt;4)-beta-D-GlcNAc)-L-asparaginyl-[protein] (N-glucan mannose isomer 5A1,2) + 3 beta-D-mannose</text>
        <dbReference type="Rhea" id="RHEA:56028"/>
        <dbReference type="Rhea" id="RHEA-COMP:14358"/>
        <dbReference type="Rhea" id="RHEA-COMP:14367"/>
        <dbReference type="ChEBI" id="CHEBI:15377"/>
        <dbReference type="ChEBI" id="CHEBI:28563"/>
        <dbReference type="ChEBI" id="CHEBI:59087"/>
        <dbReference type="ChEBI" id="CHEBI:60628"/>
        <dbReference type="EC" id="3.2.1.113"/>
    </reaction>
</comment>
<evidence type="ECO:0000313" key="18">
    <source>
        <dbReference type="Proteomes" id="UP001201980"/>
    </source>
</evidence>
<feature type="coiled-coil region" evidence="14">
    <location>
        <begin position="813"/>
        <end position="840"/>
    </location>
</feature>
<comment type="catalytic activity">
    <reaction evidence="9">
        <text>N(4)-(alpha-D-Man-(1-&gt;2)-alpha-D-Man-(1-&gt;2)-alpha-D-Man-(1-&gt;3)-[alpha-D-Man-(1-&gt;2)-alpha-D-Man-(1-&gt;3)-[alpha-D-Man-(1-&gt;2)-alpha-D-Man-(1-&gt;6)]-alpha-D-Man-(1-&gt;6)]-beta-D-Man-(1-&gt;4)-beta-D-GlcNAc-(1-&gt;4)-beta-D-GlcNAc)-L-asparaginyl-[protein] (N-glucan mannose isomer 9A1,2,3B1,2,3) + 4 H2O = N(4)-(alpha-D-Man-(1-&gt;3)-[alpha-D-Man-(1-&gt;3)-[alpha-D-Man-(1-&gt;6)]-alpha-D-Man-(1-&gt;6)]-beta-D-Man-(1-&gt;4)-beta-D-GlcNAc-(1-&gt;4)-beta-D-GlcNAc)-L-asparaginyl-[protein] (N-glucan mannose isomer 5A1,2) + 4 beta-D-mannose</text>
        <dbReference type="Rhea" id="RHEA:56008"/>
        <dbReference type="Rhea" id="RHEA-COMP:14356"/>
        <dbReference type="Rhea" id="RHEA-COMP:14367"/>
        <dbReference type="ChEBI" id="CHEBI:15377"/>
        <dbReference type="ChEBI" id="CHEBI:28563"/>
        <dbReference type="ChEBI" id="CHEBI:59087"/>
        <dbReference type="ChEBI" id="CHEBI:139493"/>
        <dbReference type="EC" id="3.2.1.113"/>
    </reaction>
</comment>
<keyword evidence="13" id="KW-0326">Glycosidase</keyword>
<evidence type="ECO:0000256" key="15">
    <source>
        <dbReference type="SAM" id="MobiDB-lite"/>
    </source>
</evidence>
<feature type="disulfide bond" evidence="12">
    <location>
        <begin position="381"/>
        <end position="424"/>
    </location>
</feature>
<evidence type="ECO:0000256" key="16">
    <source>
        <dbReference type="SAM" id="Phobius"/>
    </source>
</evidence>
<keyword evidence="7 12" id="KW-1015">Disulfide bond</keyword>
<evidence type="ECO:0000256" key="5">
    <source>
        <dbReference type="ARBA" id="ARBA00022801"/>
    </source>
</evidence>
<keyword evidence="5 13" id="KW-0378">Hydrolase</keyword>
<dbReference type="InterPro" id="IPR050749">
    <property type="entry name" value="Glycosyl_Hydrolase_47"/>
</dbReference>
<evidence type="ECO:0000256" key="14">
    <source>
        <dbReference type="SAM" id="Coils"/>
    </source>
</evidence>
<evidence type="ECO:0000256" key="10">
    <source>
        <dbReference type="PIRSR" id="PIRSR601382-1"/>
    </source>
</evidence>
<comment type="caution">
    <text evidence="17">The sequence shown here is derived from an EMBL/GenBank/DDBJ whole genome shotgun (WGS) entry which is preliminary data.</text>
</comment>
<proteinExistence type="inferred from homology"/>
<keyword evidence="16" id="KW-1133">Transmembrane helix</keyword>
<dbReference type="GO" id="GO:0016020">
    <property type="term" value="C:membrane"/>
    <property type="evidence" value="ECO:0007669"/>
    <property type="project" value="InterPro"/>
</dbReference>
<evidence type="ECO:0000256" key="2">
    <source>
        <dbReference type="ARBA" id="ARBA00004922"/>
    </source>
</evidence>
<dbReference type="PANTHER" id="PTHR11742">
    <property type="entry name" value="MANNOSYL-OLIGOSACCHARIDE ALPHA-1,2-MANNOSIDASE-RELATED"/>
    <property type="match status" value="1"/>
</dbReference>
<feature type="region of interest" description="Disordered" evidence="15">
    <location>
        <begin position="855"/>
        <end position="949"/>
    </location>
</feature>
<keyword evidence="16" id="KW-0472">Membrane</keyword>
<comment type="cofactor">
    <cofactor evidence="1 11">
        <name>Ca(2+)</name>
        <dbReference type="ChEBI" id="CHEBI:29108"/>
    </cofactor>
</comment>
<keyword evidence="6 11" id="KW-0106">Calcium</keyword>
<dbReference type="GO" id="GO:0005975">
    <property type="term" value="P:carbohydrate metabolic process"/>
    <property type="evidence" value="ECO:0007669"/>
    <property type="project" value="InterPro"/>
</dbReference>
<feature type="region of interest" description="Disordered" evidence="15">
    <location>
        <begin position="1"/>
        <end position="29"/>
    </location>
</feature>
<evidence type="ECO:0000256" key="12">
    <source>
        <dbReference type="PIRSR" id="PIRSR601382-3"/>
    </source>
</evidence>
<evidence type="ECO:0000256" key="4">
    <source>
        <dbReference type="ARBA" id="ARBA00022723"/>
    </source>
</evidence>
<keyword evidence="16" id="KW-0812">Transmembrane</keyword>
<sequence length="949" mass="104963">MAPSARKRKQQNGRNSGEPTSSTGLGASDGGGIWQAIQNRRLNLVSPRTKWAIVFALLAVSAAYFIADWASDNALGLSHYSPTQLTVDWNQRRGEVRDAFLDSWNAYEKYAWGKDVFHPISKTGGYMSPSGLGWIIVDSLDTLMLMNLTEPIEHANEWIKDSLTWDQDQDVNTFETTIRMMGGLLSAHYLSNTLSDMPFRDDNLYLDKATDLADRLLVGYGSKTGIPYASVNIGKKEGIVSHADGGASSTAEASTTQLEMKYLSQLTGNPIYWRKSEKVLQVLDEQAMPGGLLPIFVHPEVGRFTTREIRLGSRGDSYYEYLIKQYHQTGEVIYRDMWEDALDGIQRHMITTTKEAAVKIVAELPNGVGGALSPKVDHLVCFLPGSIALGATGGRTLAEARRSSGWGVGKEKDMILAAELTKTCWGMYATTETGLAPEIVWFDAAEEDLQPTPGNRWLRSTSNKMTRWKKDFVVKPLDAHNLQRPETVESLFMMYRITGNSMYREWGWKIFESFKKHTKVEEGFTSLNDVRTVPPTARDNMESFWLAETLKYLYLLFSPDDFMPLTEVVFNTEAHPFPRFTPEGELGTGWQRKHGRRSMAESQLDLAIDILDLRREMMQAGISWILFLEMKHLETLLPSMGMDIFITFEVIWINGHTSLDKYIPHLTSRRQRRRPKRNRSLRRIQINQQEAIATFEQKMHDSRPHPLLAQVPLVVSPAVSLPAAPTLPYTYKQMPSSLPPPGATGISGAAGPVRRPSSPPRSQPSTPTPSPSPNPAPNPAPNRPGRLLPRYVVSAAGTCAHPAEISAQCAALLRHVERMQSDAQRDLDAFEARRRDAELAEKRRVAPGWLDSEEKLLRPERPVPAVGGTGGAGAGMESKVQGLGRDMFTAAAGGGGGGGGGAPGGRTEEDEERELQDAVAGMSIGGQGEQKNKKEPDLGAEIDRAFGGL</sequence>
<protein>
    <recommendedName>
        <fullName evidence="13">alpha-1,2-Mannosidase</fullName>
        <ecNumber evidence="13">3.2.1.-</ecNumber>
    </recommendedName>
</protein>
<feature type="transmembrane region" description="Helical" evidence="16">
    <location>
        <begin position="51"/>
        <end position="70"/>
    </location>
</feature>
<dbReference type="InterPro" id="IPR036026">
    <property type="entry name" value="Seven-hairpin_glycosidases"/>
</dbReference>
<gene>
    <name evidence="17" type="ORF">MKZ38_000629</name>
</gene>
<dbReference type="SUPFAM" id="SSF48225">
    <property type="entry name" value="Seven-hairpin glycosidases"/>
    <property type="match status" value="1"/>
</dbReference>
<keyword evidence="4 11" id="KW-0479">Metal-binding</keyword>
<dbReference type="AlphaFoldDB" id="A0AAD5RZ61"/>
<feature type="compositionally biased region" description="Gly residues" evidence="15">
    <location>
        <begin position="892"/>
        <end position="904"/>
    </location>
</feature>
<dbReference type="Pfam" id="PF01532">
    <property type="entry name" value="Glyco_hydro_47"/>
    <property type="match status" value="1"/>
</dbReference>
<feature type="binding site" evidence="11">
    <location>
        <position position="572"/>
    </location>
    <ligand>
        <name>Ca(2+)</name>
        <dbReference type="ChEBI" id="CHEBI:29108"/>
    </ligand>
</feature>
<name>A0AAD5RZ61_9PEZI</name>
<feature type="compositionally biased region" description="Polar residues" evidence="15">
    <location>
        <begin position="12"/>
        <end position="25"/>
    </location>
</feature>
<keyword evidence="14" id="KW-0175">Coiled coil</keyword>
<feature type="compositionally biased region" description="Basic and acidic residues" evidence="15">
    <location>
        <begin position="930"/>
        <end position="949"/>
    </location>
</feature>
<dbReference type="GO" id="GO:0036503">
    <property type="term" value="P:ERAD pathway"/>
    <property type="evidence" value="ECO:0007669"/>
    <property type="project" value="UniProtKB-ARBA"/>
</dbReference>
<feature type="region of interest" description="Disordered" evidence="15">
    <location>
        <begin position="735"/>
        <end position="787"/>
    </location>
</feature>
<evidence type="ECO:0000256" key="1">
    <source>
        <dbReference type="ARBA" id="ARBA00001913"/>
    </source>
</evidence>
<dbReference type="EMBL" id="JAKWBI020000114">
    <property type="protein sequence ID" value="KAJ2902383.1"/>
    <property type="molecule type" value="Genomic_DNA"/>
</dbReference>
<feature type="compositionally biased region" description="Pro residues" evidence="15">
    <location>
        <begin position="757"/>
        <end position="782"/>
    </location>
</feature>
<feature type="active site" evidence="10">
    <location>
        <position position="316"/>
    </location>
</feature>
<dbReference type="EC" id="3.2.1.-" evidence="13"/>
<dbReference type="GO" id="GO:0005783">
    <property type="term" value="C:endoplasmic reticulum"/>
    <property type="evidence" value="ECO:0007669"/>
    <property type="project" value="TreeGrafter"/>
</dbReference>
<dbReference type="GO" id="GO:0005509">
    <property type="term" value="F:calcium ion binding"/>
    <property type="evidence" value="ECO:0007669"/>
    <property type="project" value="InterPro"/>
</dbReference>
<evidence type="ECO:0000256" key="9">
    <source>
        <dbReference type="ARBA" id="ARBA00048605"/>
    </source>
</evidence>
<evidence type="ECO:0000256" key="8">
    <source>
        <dbReference type="ARBA" id="ARBA00047669"/>
    </source>
</evidence>
<evidence type="ECO:0000256" key="6">
    <source>
        <dbReference type="ARBA" id="ARBA00022837"/>
    </source>
</evidence>
<feature type="active site" description="Proton donor" evidence="10">
    <location>
        <position position="175"/>
    </location>
</feature>
<dbReference type="Gene3D" id="1.50.10.10">
    <property type="match status" value="1"/>
</dbReference>
<dbReference type="PRINTS" id="PR00747">
    <property type="entry name" value="GLYHDRLASE47"/>
</dbReference>
<accession>A0AAD5RZ61</accession>
<dbReference type="GO" id="GO:0004571">
    <property type="term" value="F:mannosyl-oligosaccharide 1,2-alpha-mannosidase activity"/>
    <property type="evidence" value="ECO:0007669"/>
    <property type="project" value="UniProtKB-EC"/>
</dbReference>
<evidence type="ECO:0000256" key="7">
    <source>
        <dbReference type="ARBA" id="ARBA00023157"/>
    </source>
</evidence>
<feature type="active site" evidence="10">
    <location>
        <position position="486"/>
    </location>
</feature>
<reference evidence="17" key="1">
    <citation type="submission" date="2022-07" db="EMBL/GenBank/DDBJ databases">
        <title>Draft genome sequence of Zalerion maritima ATCC 34329, a (micro)plastics degrading marine fungus.</title>
        <authorList>
            <person name="Paco A."/>
            <person name="Goncalves M.F.M."/>
            <person name="Rocha-Santos T.A.P."/>
            <person name="Alves A."/>
        </authorList>
    </citation>
    <scope>NUCLEOTIDE SEQUENCE</scope>
    <source>
        <strain evidence="17">ATCC 34329</strain>
    </source>
</reference>
<dbReference type="Proteomes" id="UP001201980">
    <property type="component" value="Unassembled WGS sequence"/>
</dbReference>
<evidence type="ECO:0000256" key="3">
    <source>
        <dbReference type="ARBA" id="ARBA00007658"/>
    </source>
</evidence>